<evidence type="ECO:0000313" key="2">
    <source>
        <dbReference type="EMBL" id="GFA98955.1"/>
    </source>
</evidence>
<proteinExistence type="predicted"/>
<dbReference type="CDD" id="cd00303">
    <property type="entry name" value="retropepsin_like"/>
    <property type="match status" value="1"/>
</dbReference>
<feature type="compositionally biased region" description="Basic and acidic residues" evidence="1">
    <location>
        <begin position="409"/>
        <end position="418"/>
    </location>
</feature>
<dbReference type="Gene3D" id="2.40.70.10">
    <property type="entry name" value="Acid Proteases"/>
    <property type="match status" value="1"/>
</dbReference>
<organism evidence="2">
    <name type="scientific">Tanacetum cinerariifolium</name>
    <name type="common">Dalmatian daisy</name>
    <name type="synonym">Chrysanthemum cinerariifolium</name>
    <dbReference type="NCBI Taxonomy" id="118510"/>
    <lineage>
        <taxon>Eukaryota</taxon>
        <taxon>Viridiplantae</taxon>
        <taxon>Streptophyta</taxon>
        <taxon>Embryophyta</taxon>
        <taxon>Tracheophyta</taxon>
        <taxon>Spermatophyta</taxon>
        <taxon>Magnoliopsida</taxon>
        <taxon>eudicotyledons</taxon>
        <taxon>Gunneridae</taxon>
        <taxon>Pentapetalae</taxon>
        <taxon>asterids</taxon>
        <taxon>campanulids</taxon>
        <taxon>Asterales</taxon>
        <taxon>Asteraceae</taxon>
        <taxon>Asteroideae</taxon>
        <taxon>Anthemideae</taxon>
        <taxon>Anthemidinae</taxon>
        <taxon>Tanacetum</taxon>
    </lineage>
</organism>
<feature type="compositionally biased region" description="Acidic residues" evidence="1">
    <location>
        <begin position="362"/>
        <end position="373"/>
    </location>
</feature>
<keyword evidence="2" id="KW-0695">RNA-directed DNA polymerase</keyword>
<evidence type="ECO:0000256" key="1">
    <source>
        <dbReference type="SAM" id="MobiDB-lite"/>
    </source>
</evidence>
<comment type="caution">
    <text evidence="2">The sequence shown here is derived from an EMBL/GenBank/DDBJ whole genome shotgun (WGS) entry which is preliminary data.</text>
</comment>
<dbReference type="InterPro" id="IPR021109">
    <property type="entry name" value="Peptidase_aspartic_dom_sf"/>
</dbReference>
<dbReference type="SUPFAM" id="SSF50630">
    <property type="entry name" value="Acid proteases"/>
    <property type="match status" value="1"/>
</dbReference>
<accession>A0A699KPD3</accession>
<feature type="non-terminal residue" evidence="2">
    <location>
        <position position="1"/>
    </location>
</feature>
<gene>
    <name evidence="2" type="ORF">Tci_670927</name>
</gene>
<sequence>APMFKKLLNNKDKLIELTKTPLNKNCSVVVLKKLPEKLGDPGRFLIHCDFTGLDNCLALADLGASINLMPLSIWKKLRLPTLNDTKMVLELSDRTISKPTGVAENVFVKVGKFYFPADFVILDFVADPRVPLILGRPFLSTAHVIINVFEREIIIRQNQQSLTIQCSDISSSEQINKIEFINTGGIDSESEEIEDFLNDDSIQFGVEDSPFNMDKDILFLEKSSNKNLIPIPNECIIVSGNGSQSTKPINDNPSDFTIFSNPLSDVESNSDESTSNTVKDDEFYKPFIPIHILEEERTRREHADYINQMEMLFTINPRPHNPTNNNTNVESFSSFQIPNQESEPRQEEIDVVSETNDVLPPSDDDSDNEVDVDGDLRVDNVIQNSEHEYSESENSDLDNPLLPLPPPEPPDKEFDCQV</sequence>
<dbReference type="PANTHER" id="PTHR33067:SF35">
    <property type="entry name" value="ASPARTIC PEPTIDASE DDI1-TYPE DOMAIN-CONTAINING PROTEIN"/>
    <property type="match status" value="1"/>
</dbReference>
<dbReference type="AlphaFoldDB" id="A0A699KPD3"/>
<feature type="region of interest" description="Disordered" evidence="1">
    <location>
        <begin position="245"/>
        <end position="280"/>
    </location>
</feature>
<dbReference type="GO" id="GO:0003964">
    <property type="term" value="F:RNA-directed DNA polymerase activity"/>
    <property type="evidence" value="ECO:0007669"/>
    <property type="project" value="UniProtKB-KW"/>
</dbReference>
<protein>
    <submittedName>
        <fullName evidence="2">Reverse transcriptase domain-containing protein</fullName>
    </submittedName>
</protein>
<dbReference type="EMBL" id="BKCJ010528520">
    <property type="protein sequence ID" value="GFA98955.1"/>
    <property type="molecule type" value="Genomic_DNA"/>
</dbReference>
<reference evidence="2" key="1">
    <citation type="journal article" date="2019" name="Sci. Rep.">
        <title>Draft genome of Tanacetum cinerariifolium, the natural source of mosquito coil.</title>
        <authorList>
            <person name="Yamashiro T."/>
            <person name="Shiraishi A."/>
            <person name="Satake H."/>
            <person name="Nakayama K."/>
        </authorList>
    </citation>
    <scope>NUCLEOTIDE SEQUENCE</scope>
</reference>
<name>A0A699KPD3_TANCI</name>
<dbReference type="PANTHER" id="PTHR33067">
    <property type="entry name" value="RNA-DIRECTED DNA POLYMERASE-RELATED"/>
    <property type="match status" value="1"/>
</dbReference>
<keyword evidence="2" id="KW-0808">Transferase</keyword>
<feature type="compositionally biased region" description="Polar residues" evidence="1">
    <location>
        <begin position="245"/>
        <end position="277"/>
    </location>
</feature>
<feature type="region of interest" description="Disordered" evidence="1">
    <location>
        <begin position="355"/>
        <end position="418"/>
    </location>
</feature>
<keyword evidence="2" id="KW-0548">Nucleotidyltransferase</keyword>